<keyword evidence="2" id="KW-1185">Reference proteome</keyword>
<sequence>MCSVHRQHEELINPRSAKLFVRSPTTPNVPWRLAYLRRLLAEDDSVSDIFRWTNLRNLGIYFDRTEKVEMVLGDLVSRLSHLRSKKMVMYRNQNSFPDLQSLSLHQHLMKKELRGKIREDVRGLHHNLGFLRRSLVELIFRYSQLEQDPMAILEESPRSKSRTLVNPYKGSQLNCSAHGL</sequence>
<reference evidence="1" key="2">
    <citation type="journal article" date="2023" name="Int. J. Mol. Sci.">
        <title>De Novo Assembly and Annotation of 11 Diverse Shrub Willow (Salix) Genomes Reveals Novel Gene Organization in Sex-Linked Regions.</title>
        <authorList>
            <person name="Hyden B."/>
            <person name="Feng K."/>
            <person name="Yates T.B."/>
            <person name="Jawdy S."/>
            <person name="Cereghino C."/>
            <person name="Smart L.B."/>
            <person name="Muchero W."/>
        </authorList>
    </citation>
    <scope>NUCLEOTIDE SEQUENCE [LARGE SCALE GENOMIC DNA]</scope>
    <source>
        <tissue evidence="1">Shoot tip</tissue>
    </source>
</reference>
<dbReference type="EMBL" id="JAPFFL010000006">
    <property type="protein sequence ID" value="KAJ6720484.1"/>
    <property type="molecule type" value="Genomic_DNA"/>
</dbReference>
<protein>
    <submittedName>
        <fullName evidence="1">Uncharacterized protein</fullName>
    </submittedName>
</protein>
<evidence type="ECO:0000313" key="2">
    <source>
        <dbReference type="Proteomes" id="UP001151529"/>
    </source>
</evidence>
<comment type="caution">
    <text evidence="1">The sequence shown here is derived from an EMBL/GenBank/DDBJ whole genome shotgun (WGS) entry which is preliminary data.</text>
</comment>
<accession>A0A9Q0TZ54</accession>
<dbReference type="AlphaFoldDB" id="A0A9Q0TZ54"/>
<gene>
    <name evidence="1" type="ORF">OIU85_023673</name>
</gene>
<organism evidence="1 2">
    <name type="scientific">Salix viminalis</name>
    <name type="common">Common osier</name>
    <name type="synonym">Basket willow</name>
    <dbReference type="NCBI Taxonomy" id="40686"/>
    <lineage>
        <taxon>Eukaryota</taxon>
        <taxon>Viridiplantae</taxon>
        <taxon>Streptophyta</taxon>
        <taxon>Embryophyta</taxon>
        <taxon>Tracheophyta</taxon>
        <taxon>Spermatophyta</taxon>
        <taxon>Magnoliopsida</taxon>
        <taxon>eudicotyledons</taxon>
        <taxon>Gunneridae</taxon>
        <taxon>Pentapetalae</taxon>
        <taxon>rosids</taxon>
        <taxon>fabids</taxon>
        <taxon>Malpighiales</taxon>
        <taxon>Salicaceae</taxon>
        <taxon>Saliceae</taxon>
        <taxon>Salix</taxon>
    </lineage>
</organism>
<proteinExistence type="predicted"/>
<dbReference type="Proteomes" id="UP001151529">
    <property type="component" value="Chromosome 10"/>
</dbReference>
<reference evidence="1" key="1">
    <citation type="submission" date="2022-11" db="EMBL/GenBank/DDBJ databases">
        <authorList>
            <person name="Hyden B.L."/>
            <person name="Feng K."/>
            <person name="Yates T."/>
            <person name="Jawdy S."/>
            <person name="Smart L.B."/>
            <person name="Muchero W."/>
        </authorList>
    </citation>
    <scope>NUCLEOTIDE SEQUENCE</scope>
    <source>
        <tissue evidence="1">Shoot tip</tissue>
    </source>
</reference>
<name>A0A9Q0TZ54_SALVM</name>
<evidence type="ECO:0000313" key="1">
    <source>
        <dbReference type="EMBL" id="KAJ6720484.1"/>
    </source>
</evidence>